<reference evidence="2" key="1">
    <citation type="journal article" date="2023" name="Hortic. Res.">
        <title>A chromosome-level phased genome enabling allele-level studies in sweet orange: a case study on citrus Huanglongbing tolerance.</title>
        <authorList>
            <person name="Wu B."/>
            <person name="Yu Q."/>
            <person name="Deng Z."/>
            <person name="Duan Y."/>
            <person name="Luo F."/>
            <person name="Gmitter F. Jr."/>
        </authorList>
    </citation>
    <scope>NUCLEOTIDE SEQUENCE [LARGE SCALE GENOMIC DNA]</scope>
    <source>
        <strain evidence="2">cv. Valencia</strain>
    </source>
</reference>
<dbReference type="EMBL" id="CM039172">
    <property type="protein sequence ID" value="KAH9782069.1"/>
    <property type="molecule type" value="Genomic_DNA"/>
</dbReference>
<evidence type="ECO:0000313" key="2">
    <source>
        <dbReference type="Proteomes" id="UP000829398"/>
    </source>
</evidence>
<keyword evidence="1" id="KW-0378">Hydrolase</keyword>
<comment type="caution">
    <text evidence="1">The sequence shown here is derived from an EMBL/GenBank/DDBJ whole genome shotgun (WGS) entry which is preliminary data.</text>
</comment>
<gene>
    <name evidence="1" type="ORF">KPL71_008729</name>
</gene>
<protein>
    <submittedName>
        <fullName evidence="1">ADP-ribosyl cyclase/cyclic ADP-ribose hydrolase</fullName>
    </submittedName>
</protein>
<evidence type="ECO:0000313" key="1">
    <source>
        <dbReference type="EMBL" id="KAH9782069.1"/>
    </source>
</evidence>
<name>A0ACB8M8E9_CITSI</name>
<proteinExistence type="predicted"/>
<dbReference type="Proteomes" id="UP000829398">
    <property type="component" value="Chromosome 3"/>
</dbReference>
<keyword evidence="2" id="KW-1185">Reference proteome</keyword>
<sequence length="1028" mass="115802">MKFKLKTSDHMPPVTIQTNDDVEFFLEEVASGMEFRNPLCITFERISISTVPVDRQPSPRPSWEESHAFSSYVPPSFPILSNNFTIADESPIECLPTTQPTDEQEAVNEFVTGADCLDEPPLAVDSTLGDNTPATISSRTSNNAHVPRINLLASSSNLLSIEISGDTDVSMVKEVFESKEELQEKLKALAVKKRLKGCNMFEIRKYYNVHTCSLDSQEKEHRQTSSKLVGQNFQHKFDGASSSYKPADIRQDFQKEFGYEISYHKVWRAREFAMEMVRVTPADSYHLLPSHVIAVDGTFMKGKYKGTLFIATSLDGNNQLYPVAFGVDDIDVGALFELAAKAYQPIKFTQYMNDIRSVSLNVHQYLTDAGYEKCACSHFKGRRYGIMTTNIAERSDVLSLNFIVILNSEVSISITSAIFSTNAAYVVDRGVPTAIPSEDTRDNFTSHLYSALSQKSIETFINRGDEISQSLVDAIEASAISLIIFSEGYASSRWFFDKLVKILQCKRVYGQIVLPVFYGVDPAPVKWPTGSYGDSFLKLEERFKENSEKLQTWRNALKEVAGLSGFHSQNIRPESELVKEVVNQILKRLAEMSPCSNKNQLVGVESRVEEIESLLEESQRPGGLGCLQQKLLSKLLQDDNVIPDIALSFKRLSRRKVLIVLDDVTCFRQIKSLIGSLDWCMAESRIIKTTRNQQVLRNCCVKEKYEMKELGDDHALELFSRHAFKQNNPHIGFEELSSRVIQYAQGVPLATEILGCFLFEKEKQFWESAINILKRIPNMEIQKVLKISFDGLDDEKKNIVLDIACFFKWKNKDLVIKFLNACGFTAQTGISSLVDKSLICMHSNNITMHDLLQEMGREIVRQESTNDPAKRSWLWHHEDIIKVITSNTKIISACNIFTKTPNPSFSQHLNTLVVLNLRDCKSLKSLPAGIHLEFLKELDLSGCSKLKRLPDISSAANIEEMFLNGTAIEELPSSIECLYKLLHLDLEDCKSLKSLPSGLCDDWKSAFDAAADGPVKPSQLLSFCIQLS</sequence>
<accession>A0ACB8M8E9</accession>
<organism evidence="1 2">
    <name type="scientific">Citrus sinensis</name>
    <name type="common">Sweet orange</name>
    <name type="synonym">Citrus aurantium var. sinensis</name>
    <dbReference type="NCBI Taxonomy" id="2711"/>
    <lineage>
        <taxon>Eukaryota</taxon>
        <taxon>Viridiplantae</taxon>
        <taxon>Streptophyta</taxon>
        <taxon>Embryophyta</taxon>
        <taxon>Tracheophyta</taxon>
        <taxon>Spermatophyta</taxon>
        <taxon>Magnoliopsida</taxon>
        <taxon>eudicotyledons</taxon>
        <taxon>Gunneridae</taxon>
        <taxon>Pentapetalae</taxon>
        <taxon>rosids</taxon>
        <taxon>malvids</taxon>
        <taxon>Sapindales</taxon>
        <taxon>Rutaceae</taxon>
        <taxon>Aurantioideae</taxon>
        <taxon>Citrus</taxon>
    </lineage>
</organism>